<proteinExistence type="predicted"/>
<evidence type="ECO:0000313" key="3">
    <source>
        <dbReference type="Proteomes" id="UP001595973"/>
    </source>
</evidence>
<name>A0ABV9KL37_9RHOB</name>
<reference evidence="3" key="1">
    <citation type="journal article" date="2019" name="Int. J. Syst. Evol. Microbiol.">
        <title>The Global Catalogue of Microorganisms (GCM) 10K type strain sequencing project: providing services to taxonomists for standard genome sequencing and annotation.</title>
        <authorList>
            <consortium name="The Broad Institute Genomics Platform"/>
            <consortium name="The Broad Institute Genome Sequencing Center for Infectious Disease"/>
            <person name="Wu L."/>
            <person name="Ma J."/>
        </authorList>
    </citation>
    <scope>NUCLEOTIDE SEQUENCE [LARGE SCALE GENOMIC DNA]</scope>
    <source>
        <strain evidence="3">CGMCC 4.7283</strain>
    </source>
</reference>
<keyword evidence="3" id="KW-1185">Reference proteome</keyword>
<evidence type="ECO:0000256" key="1">
    <source>
        <dbReference type="SAM" id="SignalP"/>
    </source>
</evidence>
<feature type="chain" id="PRO_5047264401" description="Secreted protein" evidence="1">
    <location>
        <begin position="28"/>
        <end position="118"/>
    </location>
</feature>
<feature type="signal peptide" evidence="1">
    <location>
        <begin position="1"/>
        <end position="27"/>
    </location>
</feature>
<evidence type="ECO:0008006" key="4">
    <source>
        <dbReference type="Google" id="ProtNLM"/>
    </source>
</evidence>
<accession>A0ABV9KL37</accession>
<keyword evidence="1" id="KW-0732">Signal</keyword>
<evidence type="ECO:0000313" key="2">
    <source>
        <dbReference type="EMBL" id="MFC4670777.1"/>
    </source>
</evidence>
<dbReference type="RefSeq" id="WP_380720165.1">
    <property type="nucleotide sequence ID" value="NZ_JBHSGI010000029.1"/>
</dbReference>
<organism evidence="2 3">
    <name type="scientific">Seohaeicola nanhaiensis</name>
    <dbReference type="NCBI Taxonomy" id="1387282"/>
    <lineage>
        <taxon>Bacteria</taxon>
        <taxon>Pseudomonadati</taxon>
        <taxon>Pseudomonadota</taxon>
        <taxon>Alphaproteobacteria</taxon>
        <taxon>Rhodobacterales</taxon>
        <taxon>Roseobacteraceae</taxon>
        <taxon>Seohaeicola</taxon>
    </lineage>
</organism>
<comment type="caution">
    <text evidence="2">The sequence shown here is derived from an EMBL/GenBank/DDBJ whole genome shotgun (WGS) entry which is preliminary data.</text>
</comment>
<gene>
    <name evidence="2" type="ORF">ACFO5X_19660</name>
</gene>
<sequence>MSQLRKCLSVWTALIFAVSILLGPANATTMMDCDVVNSNLSQEDGTDIRSGSATNDIDKLLQQYQEARCANHFCALAFHPVQTAPSYPQNLIFVRHDLSTRSMVSLVSPDGLRRPPRI</sequence>
<protein>
    <recommendedName>
        <fullName evidence="4">Secreted protein</fullName>
    </recommendedName>
</protein>
<dbReference type="Proteomes" id="UP001595973">
    <property type="component" value="Unassembled WGS sequence"/>
</dbReference>
<dbReference type="EMBL" id="JBHSGI010000029">
    <property type="protein sequence ID" value="MFC4670777.1"/>
    <property type="molecule type" value="Genomic_DNA"/>
</dbReference>